<name>A0A1Y5I5L0_OSTTA</name>
<sequence length="198" mass="22065">MSIYTVIGYYEKTGRIFTDHIEADGAYRAMYLSAKNRPDATYICSHKGALHEGKGFEYAGEGVVDSETILEQSDVFDRADAAEEVAEGPVAPEGYAFVPLVPTSTMLDQLRFDDRMTDLALRVRYDAMLQAFHQEQSKDCGLHANSDAAARIIALQERLHAFEDVGRRLLEGHEQSSVDWKAFRELQGLLAETGKNPS</sequence>
<proteinExistence type="predicted"/>
<gene>
    <name evidence="1" type="ORF">BE221DRAFT_148208</name>
</gene>
<organism evidence="1">
    <name type="scientific">Ostreococcus tauri</name>
    <name type="common">Marine green alga</name>
    <dbReference type="NCBI Taxonomy" id="70448"/>
    <lineage>
        <taxon>Eukaryota</taxon>
        <taxon>Viridiplantae</taxon>
        <taxon>Chlorophyta</taxon>
        <taxon>Mamiellophyceae</taxon>
        <taxon>Mamiellales</taxon>
        <taxon>Bathycoccaceae</taxon>
        <taxon>Ostreococcus</taxon>
    </lineage>
</organism>
<evidence type="ECO:0000313" key="1">
    <source>
        <dbReference type="EMBL" id="OUS44766.1"/>
    </source>
</evidence>
<reference evidence="1" key="1">
    <citation type="submission" date="2017-04" db="EMBL/GenBank/DDBJ databases">
        <title>Population genomics of picophytoplankton unveils novel chromosome hypervariability.</title>
        <authorList>
            <consortium name="DOE Joint Genome Institute"/>
            <person name="Blanc-Mathieu R."/>
            <person name="Krasovec M."/>
            <person name="Hebrard M."/>
            <person name="Yau S."/>
            <person name="Desgranges E."/>
            <person name="Martin J."/>
            <person name="Schackwitz W."/>
            <person name="Kuo A."/>
            <person name="Salin G."/>
            <person name="Donnadieu C."/>
            <person name="Desdevises Y."/>
            <person name="Sanchez-Ferandin S."/>
            <person name="Moreau H."/>
            <person name="Rivals E."/>
            <person name="Grigoriev I.V."/>
            <person name="Grimsley N."/>
            <person name="Eyre-Walker A."/>
            <person name="Piganeau G."/>
        </authorList>
    </citation>
    <scope>NUCLEOTIDE SEQUENCE [LARGE SCALE GENOMIC DNA]</scope>
    <source>
        <strain evidence="1">RCC 1115</strain>
    </source>
</reference>
<dbReference type="AlphaFoldDB" id="A0A1Y5I5L0"/>
<dbReference type="Proteomes" id="UP000195557">
    <property type="component" value="Unassembled WGS sequence"/>
</dbReference>
<protein>
    <submittedName>
        <fullName evidence="1">Uncharacterized protein</fullName>
    </submittedName>
</protein>
<dbReference type="EMBL" id="KZ155803">
    <property type="protein sequence ID" value="OUS44766.1"/>
    <property type="molecule type" value="Genomic_DNA"/>
</dbReference>
<accession>A0A1Y5I5L0</accession>